<dbReference type="PROSITE" id="PS50222">
    <property type="entry name" value="EF_HAND_2"/>
    <property type="match status" value="1"/>
</dbReference>
<feature type="compositionally biased region" description="Low complexity" evidence="2">
    <location>
        <begin position="146"/>
        <end position="159"/>
    </location>
</feature>
<dbReference type="PANTHER" id="PTHR14304">
    <property type="entry name" value="CELL DIVISION CYCLE AND APOPTOSIS REGULATOR PROTEIN"/>
    <property type="match status" value="1"/>
</dbReference>
<feature type="region of interest" description="Disordered" evidence="2">
    <location>
        <begin position="374"/>
        <end position="575"/>
    </location>
</feature>
<dbReference type="InterPro" id="IPR045353">
    <property type="entry name" value="LAIKA"/>
</dbReference>
<feature type="compositionally biased region" description="Low complexity" evidence="2">
    <location>
        <begin position="265"/>
        <end position="306"/>
    </location>
</feature>
<dbReference type="Gene3D" id="1.10.238.10">
    <property type="entry name" value="EF-hand"/>
    <property type="match status" value="1"/>
</dbReference>
<dbReference type="InterPro" id="IPR025224">
    <property type="entry name" value="CCAR1/CCAR2"/>
</dbReference>
<dbReference type="Pfam" id="PF14443">
    <property type="entry name" value="DBC1"/>
    <property type="match status" value="1"/>
</dbReference>
<feature type="compositionally biased region" description="Basic and acidic residues" evidence="2">
    <location>
        <begin position="434"/>
        <end position="555"/>
    </location>
</feature>
<feature type="region of interest" description="Disordered" evidence="2">
    <location>
        <begin position="124"/>
        <end position="318"/>
    </location>
</feature>
<keyword evidence="1" id="KW-0175">Coiled coil</keyword>
<dbReference type="Proteomes" id="UP001465755">
    <property type="component" value="Unassembled WGS sequence"/>
</dbReference>
<feature type="compositionally biased region" description="Basic and acidic residues" evidence="2">
    <location>
        <begin position="810"/>
        <end position="828"/>
    </location>
</feature>
<feature type="compositionally biased region" description="Basic and acidic residues" evidence="2">
    <location>
        <begin position="1003"/>
        <end position="1015"/>
    </location>
</feature>
<feature type="compositionally biased region" description="Low complexity" evidence="2">
    <location>
        <begin position="191"/>
        <end position="249"/>
    </location>
</feature>
<dbReference type="GO" id="GO:0005509">
    <property type="term" value="F:calcium ion binding"/>
    <property type="evidence" value="ECO:0007669"/>
    <property type="project" value="InterPro"/>
</dbReference>
<dbReference type="InterPro" id="IPR002048">
    <property type="entry name" value="EF_hand_dom"/>
</dbReference>
<accession>A0AAW1P0G4</accession>
<feature type="compositionally biased region" description="Basic and acidic residues" evidence="2">
    <location>
        <begin position="1193"/>
        <end position="1204"/>
    </location>
</feature>
<gene>
    <name evidence="4" type="ORF">WJX73_003604</name>
</gene>
<keyword evidence="5" id="KW-1185">Reference proteome</keyword>
<proteinExistence type="predicted"/>
<organism evidence="4 5">
    <name type="scientific">Symbiochloris irregularis</name>
    <dbReference type="NCBI Taxonomy" id="706552"/>
    <lineage>
        <taxon>Eukaryota</taxon>
        <taxon>Viridiplantae</taxon>
        <taxon>Chlorophyta</taxon>
        <taxon>core chlorophytes</taxon>
        <taxon>Trebouxiophyceae</taxon>
        <taxon>Trebouxiales</taxon>
        <taxon>Trebouxiaceae</taxon>
        <taxon>Symbiochloris</taxon>
    </lineage>
</organism>
<reference evidence="4 5" key="1">
    <citation type="journal article" date="2024" name="Nat. Commun.">
        <title>Phylogenomics reveals the evolutionary origins of lichenization in chlorophyte algae.</title>
        <authorList>
            <person name="Puginier C."/>
            <person name="Libourel C."/>
            <person name="Otte J."/>
            <person name="Skaloud P."/>
            <person name="Haon M."/>
            <person name="Grisel S."/>
            <person name="Petersen M."/>
            <person name="Berrin J.G."/>
            <person name="Delaux P.M."/>
            <person name="Dal Grande F."/>
            <person name="Keller J."/>
        </authorList>
    </citation>
    <scope>NUCLEOTIDE SEQUENCE [LARGE SCALE GENOMIC DNA]</scope>
    <source>
        <strain evidence="4 5">SAG 2036</strain>
    </source>
</reference>
<feature type="compositionally biased region" description="Low complexity" evidence="2">
    <location>
        <begin position="1"/>
        <end position="29"/>
    </location>
</feature>
<sequence>MSGWGQAPQQQPYGQQGQGQGVQQYSSAQAPEYGTYAAAQQQAAQGSGGQQPYAGYQGAAYPGQQGQYSQQYGYAPSQQQQQGTVASPVSGDKAGIVAQTAQGLAPDDQAKLTQILAQVQGFQQPAGAGGSGTPSYGQPQAASPYGAASQQAANQGSSAPYQNPQSLQHAQQVSQYGSHNQPQASGGYSVQGASDYGYGQQQQQQQQPQQAQTGYASQAGYAATQQPQQQQAPAQQQSSAYGGQPGASQYGVPSSGPFNTGQYGAGSASGNASYGTRPTAQQPQQQQQVHQQSQQHMQPAASAHSGYGAGGSVHQGAPQAAQLPLPMASDLELSGQPLSSNTECLLQCRPISLRPRADMDVGREWGPSAAAGYAGAGRGGMGFGGRSAEGGRGAGGRFAEAAPFAGRGGRGGGGFAGRGGAMISAVPQGAKDVPMLDRSDRGSHDRRDDHHSRRAEPRPRPARESDHDRDSARHREPHRDRERDRGHDRDRERDRDAGRERDRDRDRDREREPARHVSKDRRDHADHRSKDEPVTKDNTAAKESDKAKVAPDAPKRAVASPPAERRKPVPTEYGAKIPSAPLTELSRDYKNTRDRYSRLYIPLDFCKLVSCWTKESTGKGSLGCAHWPLDQHVTFKHVLDYETKEDEKIPAVNPGKTKYNARVAFIQGMDADGQAELAKGVLEGGQHLNKLLKILTVRSEINHERSGITLLGGAHNPDLDGQVSGMGNKSLIKTCIRHAQSQLSLDLRPCTRWLRFAEVHYQRPSPAPEAPEVSEVTVIFLADVASCLPSAEDWPAIWVEQQNAKRAKAALDEEAAKKKESSRSKDSAGDAGKGKAAKAEEDKKEDEDKEKTADGAAAKQEGDTDMKEAADKVEDQAAADPKDAPAEITLQVKGAKMEGGKQWRSACISLDGLLDYDEGDKEEPTMELSLFAEALQDMLMRDSGMRILTCLQAERVAALKRREERKRRREAEESHAASSKQDTDKQETAKRPKTEAESAAPAKTEDQVQEPEKAPPAEAKAPSEPNDQEEKTPQPEAPGDQEDGDGPEESSPKVSADGDSSGGKAAGGKGARGRGRGTRGRGRGRGRSSGRKGKKAEATPEPIEEVSQEEATPPEDTKPEAAAQAEQETAVNGDIEMGDQAEEEVFIPIDSDAVAEEPKAAPAAEASTQEVAEATETAVKVEDAEPAVQSTTGKEEATADEKAGKAAAATKRVKRTDELLLQAFRYFDRTGAGYLRVDDVKVLLHALGLSMSHRTVRELTNSVTDPRREDRIYYKPYTETEADEVA</sequence>
<dbReference type="PANTHER" id="PTHR14304:SF11">
    <property type="entry name" value="SAP DOMAIN-CONTAINING PROTEIN"/>
    <property type="match status" value="1"/>
</dbReference>
<protein>
    <recommendedName>
        <fullName evidence="3">EF-hand domain-containing protein</fullName>
    </recommendedName>
</protein>
<feature type="region of interest" description="Disordered" evidence="2">
    <location>
        <begin position="959"/>
        <end position="1208"/>
    </location>
</feature>
<dbReference type="Pfam" id="PF19256">
    <property type="entry name" value="LAIKA"/>
    <property type="match status" value="1"/>
</dbReference>
<feature type="compositionally biased region" description="Polar residues" evidence="2">
    <location>
        <begin position="160"/>
        <end position="188"/>
    </location>
</feature>
<feature type="compositionally biased region" description="Gly residues" evidence="2">
    <location>
        <begin position="1060"/>
        <end position="1070"/>
    </location>
</feature>
<feature type="compositionally biased region" description="Acidic residues" evidence="2">
    <location>
        <begin position="1039"/>
        <end position="1048"/>
    </location>
</feature>
<dbReference type="GO" id="GO:0005634">
    <property type="term" value="C:nucleus"/>
    <property type="evidence" value="ECO:0007669"/>
    <property type="project" value="TreeGrafter"/>
</dbReference>
<feature type="compositionally biased region" description="Low complexity" evidence="2">
    <location>
        <begin position="1120"/>
        <end position="1130"/>
    </location>
</feature>
<evidence type="ECO:0000256" key="1">
    <source>
        <dbReference type="ARBA" id="ARBA00023054"/>
    </source>
</evidence>
<feature type="compositionally biased region" description="Basic and acidic residues" evidence="2">
    <location>
        <begin position="969"/>
        <end position="996"/>
    </location>
</feature>
<feature type="compositionally biased region" description="Low complexity" evidence="2">
    <location>
        <begin position="1016"/>
        <end position="1025"/>
    </location>
</feature>
<feature type="compositionally biased region" description="Low complexity" evidence="2">
    <location>
        <begin position="36"/>
        <end position="83"/>
    </location>
</feature>
<evidence type="ECO:0000313" key="4">
    <source>
        <dbReference type="EMBL" id="KAK9801968.1"/>
    </source>
</evidence>
<feature type="compositionally biased region" description="Gly residues" evidence="2">
    <location>
        <begin position="374"/>
        <end position="396"/>
    </location>
</feature>
<comment type="caution">
    <text evidence="4">The sequence shown here is derived from an EMBL/GenBank/DDBJ whole genome shotgun (WGS) entry which is preliminary data.</text>
</comment>
<dbReference type="SUPFAM" id="SSF47473">
    <property type="entry name" value="EF-hand"/>
    <property type="match status" value="1"/>
</dbReference>
<evidence type="ECO:0000256" key="2">
    <source>
        <dbReference type="SAM" id="MobiDB-lite"/>
    </source>
</evidence>
<feature type="compositionally biased region" description="Gly residues" evidence="2">
    <location>
        <begin position="406"/>
        <end position="420"/>
    </location>
</feature>
<evidence type="ECO:0000259" key="3">
    <source>
        <dbReference type="PROSITE" id="PS50222"/>
    </source>
</evidence>
<dbReference type="InterPro" id="IPR025954">
    <property type="entry name" value="DBC1/CARP1_inactive_NUDIX"/>
</dbReference>
<feature type="compositionally biased region" description="Low complexity" evidence="2">
    <location>
        <begin position="1160"/>
        <end position="1172"/>
    </location>
</feature>
<evidence type="ECO:0000313" key="5">
    <source>
        <dbReference type="Proteomes" id="UP001465755"/>
    </source>
</evidence>
<feature type="region of interest" description="Disordered" evidence="2">
    <location>
        <begin position="1"/>
        <end position="90"/>
    </location>
</feature>
<feature type="compositionally biased region" description="Acidic residues" evidence="2">
    <location>
        <begin position="1136"/>
        <end position="1145"/>
    </location>
</feature>
<feature type="region of interest" description="Disordered" evidence="2">
    <location>
        <begin position="810"/>
        <end position="886"/>
    </location>
</feature>
<dbReference type="SMART" id="SM01122">
    <property type="entry name" value="DBC1"/>
    <property type="match status" value="1"/>
</dbReference>
<feature type="compositionally biased region" description="Basic and acidic residues" evidence="2">
    <location>
        <begin position="860"/>
        <end position="885"/>
    </location>
</feature>
<feature type="compositionally biased region" description="Basic residues" evidence="2">
    <location>
        <begin position="1071"/>
        <end position="1094"/>
    </location>
</feature>
<feature type="domain" description="EF-hand" evidence="3">
    <location>
        <begin position="1215"/>
        <end position="1250"/>
    </location>
</feature>
<dbReference type="GO" id="GO:0006355">
    <property type="term" value="P:regulation of DNA-templated transcription"/>
    <property type="evidence" value="ECO:0007669"/>
    <property type="project" value="InterPro"/>
</dbReference>
<dbReference type="InterPro" id="IPR011992">
    <property type="entry name" value="EF-hand-dom_pair"/>
</dbReference>
<dbReference type="EMBL" id="JALJOQ010000073">
    <property type="protein sequence ID" value="KAK9801968.1"/>
    <property type="molecule type" value="Genomic_DNA"/>
</dbReference>
<name>A0AAW1P0G4_9CHLO</name>